<dbReference type="PANTHER" id="PTHR34837">
    <property type="entry name" value="OS05G0595500 PROTEIN"/>
    <property type="match status" value="1"/>
</dbReference>
<organism evidence="2">
    <name type="scientific">Sesamum radiatum</name>
    <name type="common">Black benniseed</name>
    <dbReference type="NCBI Taxonomy" id="300843"/>
    <lineage>
        <taxon>Eukaryota</taxon>
        <taxon>Viridiplantae</taxon>
        <taxon>Streptophyta</taxon>
        <taxon>Embryophyta</taxon>
        <taxon>Tracheophyta</taxon>
        <taxon>Spermatophyta</taxon>
        <taxon>Magnoliopsida</taxon>
        <taxon>eudicotyledons</taxon>
        <taxon>Gunneridae</taxon>
        <taxon>Pentapetalae</taxon>
        <taxon>asterids</taxon>
        <taxon>lamiids</taxon>
        <taxon>Lamiales</taxon>
        <taxon>Pedaliaceae</taxon>
        <taxon>Sesamum</taxon>
    </lineage>
</organism>
<feature type="compositionally biased region" description="Basic and acidic residues" evidence="1">
    <location>
        <begin position="312"/>
        <end position="322"/>
    </location>
</feature>
<feature type="region of interest" description="Disordered" evidence="1">
    <location>
        <begin position="301"/>
        <end position="322"/>
    </location>
</feature>
<dbReference type="AlphaFoldDB" id="A0AAW2MIP3"/>
<dbReference type="EMBL" id="JACGWJ010000022">
    <property type="protein sequence ID" value="KAL0329951.1"/>
    <property type="molecule type" value="Genomic_DNA"/>
</dbReference>
<gene>
    <name evidence="2" type="ORF">Sradi_4981800</name>
</gene>
<evidence type="ECO:0000256" key="1">
    <source>
        <dbReference type="SAM" id="MobiDB-lite"/>
    </source>
</evidence>
<name>A0AAW2MIP3_SESRA</name>
<accession>A0AAW2MIP3</accession>
<protein>
    <submittedName>
        <fullName evidence="2">Uncharacterized protein</fullName>
    </submittedName>
</protein>
<sequence length="479" mass="52523">MANGFLPFPHAPPPVGFHSVMQPFPAPPMFGVRPSMELNHPTPYHIPDADRFSGPGRPMGWHNQVDDSCPPLHGWDASNAVYGEESHIYGRSDWDQSRNMPRGRGWETSTDLFKGQNRSASMEMLSSEKENNSTRSGDEALVAQSIQPAQSEQTLADQQADSPDISQSIKSFEKNDIEVPLINQEDTSDVAKISRKDDVNLCNVYLSKLDISADLTEPELFNKCTSLIDLDQSILSDGDDSSIVCMEATEATMVPHRLMSYTLFVSTDDSIFQKSISLYKMQKGNLWAEDGEKLKVLSKLVPNSDQGDQNAEDDKTEKLCPTDDKQGVEDALLNFETEADHKNSLQEVGLGVETLQGEADLPVGDTLETLKEPVSASDPVNMEETSEFDRGLVEPDVKEDPLCVGSVEGSDSPLPSEVKVALMESDSNNDELKFVDTRCGALVNSDDVSSEACEAVMPESILSGSVNLSRIHHSPESTH</sequence>
<dbReference type="PANTHER" id="PTHR34837:SF1">
    <property type="entry name" value="LOW PROTEIN: ZINC FINGER CCCH DOMAIN PROTEIN"/>
    <property type="match status" value="1"/>
</dbReference>
<reference evidence="2" key="2">
    <citation type="journal article" date="2024" name="Plant">
        <title>Genomic evolution and insights into agronomic trait innovations of Sesamum species.</title>
        <authorList>
            <person name="Miao H."/>
            <person name="Wang L."/>
            <person name="Qu L."/>
            <person name="Liu H."/>
            <person name="Sun Y."/>
            <person name="Le M."/>
            <person name="Wang Q."/>
            <person name="Wei S."/>
            <person name="Zheng Y."/>
            <person name="Lin W."/>
            <person name="Duan Y."/>
            <person name="Cao H."/>
            <person name="Xiong S."/>
            <person name="Wang X."/>
            <person name="Wei L."/>
            <person name="Li C."/>
            <person name="Ma Q."/>
            <person name="Ju M."/>
            <person name="Zhao R."/>
            <person name="Li G."/>
            <person name="Mu C."/>
            <person name="Tian Q."/>
            <person name="Mei H."/>
            <person name="Zhang T."/>
            <person name="Gao T."/>
            <person name="Zhang H."/>
        </authorList>
    </citation>
    <scope>NUCLEOTIDE SEQUENCE</scope>
    <source>
        <strain evidence="2">G02</strain>
    </source>
</reference>
<evidence type="ECO:0000313" key="2">
    <source>
        <dbReference type="EMBL" id="KAL0329951.1"/>
    </source>
</evidence>
<comment type="caution">
    <text evidence="2">The sequence shown here is derived from an EMBL/GenBank/DDBJ whole genome shotgun (WGS) entry which is preliminary data.</text>
</comment>
<proteinExistence type="predicted"/>
<reference evidence="2" key="1">
    <citation type="submission" date="2020-06" db="EMBL/GenBank/DDBJ databases">
        <authorList>
            <person name="Li T."/>
            <person name="Hu X."/>
            <person name="Zhang T."/>
            <person name="Song X."/>
            <person name="Zhang H."/>
            <person name="Dai N."/>
            <person name="Sheng W."/>
            <person name="Hou X."/>
            <person name="Wei L."/>
        </authorList>
    </citation>
    <scope>NUCLEOTIDE SEQUENCE</scope>
    <source>
        <strain evidence="2">G02</strain>
        <tissue evidence="2">Leaf</tissue>
    </source>
</reference>